<accession>A0AA37URB1</accession>
<dbReference type="Gene3D" id="3.10.129.110">
    <property type="entry name" value="Polyketide synthase dehydratase"/>
    <property type="match status" value="1"/>
</dbReference>
<dbReference type="InterPro" id="IPR049551">
    <property type="entry name" value="PKS_DH_C"/>
</dbReference>
<dbReference type="Gene3D" id="3.40.50.720">
    <property type="entry name" value="NAD(P)-binding Rossmann-like Domain"/>
    <property type="match status" value="1"/>
</dbReference>
<dbReference type="Gene3D" id="3.30.70.3290">
    <property type="match status" value="1"/>
</dbReference>
<dbReference type="SUPFAM" id="SSF47336">
    <property type="entry name" value="ACP-like"/>
    <property type="match status" value="1"/>
</dbReference>
<dbReference type="InterPro" id="IPR057326">
    <property type="entry name" value="KR_dom"/>
</dbReference>
<dbReference type="SUPFAM" id="SSF53335">
    <property type="entry name" value="S-adenosyl-L-methionine-dependent methyltransferases"/>
    <property type="match status" value="1"/>
</dbReference>
<keyword evidence="5" id="KW-0521">NADP</keyword>
<evidence type="ECO:0000256" key="10">
    <source>
        <dbReference type="SAM" id="MobiDB-lite"/>
    </source>
</evidence>
<dbReference type="Proteomes" id="UP001055115">
    <property type="component" value="Unassembled WGS sequence"/>
</dbReference>
<dbReference type="Pfam" id="PF21089">
    <property type="entry name" value="PKS_DH_N"/>
    <property type="match status" value="1"/>
</dbReference>
<sequence length="1697" mass="187495">MKEYGSGYETAIRPFLNAAAPRIPLFSSVTGDRITAADSLGATHWHQSLIQPVLFDKALRSLVKQTNTPNLVIVEIGARPSLRNPIRQVLENIPYTKASYLPTLERNKDCHENLLKLAGRLFCEGVNFDHQAIAPPGKALIDAPTYPWAHEQSFQGQHRLFRAYRDCQYPMHELLGSQVFETSALEPRWRKVLLLEDIPWLGDHVVNDQVIIPFAAYISIAEQALRQINGGHLEAFSAQDFSVSAALRLDPGRPVEIHTRLRRLVGNDNTPPSYDVQITSWKDNIWTEHCHTVVIAGAHRARKFFTKCKLPRLLSQKAWYRIMQELGFTYGPSFKRLEDITVSPTVQQATARVNPPEDTSTDSTSSYLLHPTALDQCLQTTGISLCHGLERKAKYMATPTYIKQVFVRRYAGPFWATGMMDQFAQGHLSGTVHAYTDDGEEVVVMEGIEAHQMSNSSQGETEPPPILSTPHWRAHASFFPFQTLLETPFFDADDIKRMQHLMLLQLLEMRSNDSQDNDSHDTTDTGATRSWVDHQVQRAQEGDTRADRQVSHQKLRIDLQRSRLHEMEPTMDQLFKNPLQQTKETLREAILSRGLWLLRAKKILADAMHVLAHTNPQLSILHIGSGSTARTLLDLLQPKKGTRNFSTYTYAALSQDALKSEQDAFADIRGLEVRSWDAVGAERGLNVEAHSCDVVVCADILSSERDTRQDLQRIKQLLRPSGVLILLELLPGQYLVPVIRNNDAPHASEDVLLPILRDLGFDVPQGDQHKGQLSPILRLCPPNQLKPSPSTISIVTNQNQSALIEKFESVLYSSSIPVRRYDAATCINQSASLPAEGALIFFLDLDRPWIYHLTHTEFPGFVQLLSTGTQKRPIVWVTPLSQISCKDPRSAMIYGLARTLRSELKTDITIVEVDPEDDFSGDDYLAKSLVRIVQHLPNRFFDDVLDPDFEFAITMEHGIMVPRHQWTTVQQELCRCSEQQQTSGTMTFAKLAPKFKGKLSSLRWVRCPLPNLDARHVRVEVKAAAINKEDVTIARQAFDVNKVLFGQGAAGIITDVGDDVPGFQMGDRVVVLLTGKGTVASHLDVLPSSCLRLDDNFAFEAAAAMPLACVAAEFTVREFGRIQGGESRFIVASETDRLLLENAFGIAEDFIVSAPGDSLPWPKAACMIGFGGQAPDWALHFLSPEGIFLDVLDHPGKTETCQTVKISASQAYRIVNVQALSLCGPNSVQRVWNTCQEYFVGPSGPADWARLAKIFKPNEVHDAFCAASGNENQAVSNKVVLQIPTPDPQGDFPLSSAEATPASPRFRSDAAYLLVGGLGGIGCAVATWMAEYGAGELIFLSRSAGTKPEDQPFLDEMRSQGCVVKTVAGSVAVLGDVKRAVNAADRPVAGVIQMSMVLRDAATLRMTYAEWRACIEPKVQGTENIHEALKQHSLDFFVLFSSIGGVVGSPGQANYNAANTYLDAFVRYRHHLGLPASVIDIGVVGGVGVIASTDNMQDRARAAGYHVLREEDLLEAITISMHHVRPSSATFSRYDVCRHLSQMALGLWSEHHIADPSTHVYWKRNAHTGAAHSIHPESWRSKTQGHSSAESGLATIMTIAKSTPDHLLDEETLGLVGELLGNAIAQLLALSSVYIGPDTELDDLGLDSLNANELTSWVSQHLLVDLPLSDLVQTATVHDLAAKIAVLLLAKFGDAPI</sequence>
<dbReference type="SUPFAM" id="SSF51735">
    <property type="entry name" value="NAD(P)-binding Rossmann-fold domains"/>
    <property type="match status" value="1"/>
</dbReference>
<evidence type="ECO:0000259" key="12">
    <source>
        <dbReference type="PROSITE" id="PS52019"/>
    </source>
</evidence>
<comment type="caution">
    <text evidence="13">The sequence shown here is derived from an EMBL/GenBank/DDBJ whole genome shotgun (WGS) entry which is preliminary data.</text>
</comment>
<keyword evidence="7" id="KW-0511">Multifunctional enzyme</keyword>
<evidence type="ECO:0000256" key="4">
    <source>
        <dbReference type="ARBA" id="ARBA00022679"/>
    </source>
</evidence>
<dbReference type="SMART" id="SM00826">
    <property type="entry name" value="PKS_DH"/>
    <property type="match status" value="1"/>
</dbReference>
<evidence type="ECO:0000256" key="8">
    <source>
        <dbReference type="ARBA" id="ARBA00023315"/>
    </source>
</evidence>
<dbReference type="GO" id="GO:0032259">
    <property type="term" value="P:methylation"/>
    <property type="evidence" value="ECO:0007669"/>
    <property type="project" value="UniProtKB-KW"/>
</dbReference>
<evidence type="ECO:0000313" key="13">
    <source>
        <dbReference type="EMBL" id="GKT50417.1"/>
    </source>
</evidence>
<dbReference type="InterPro" id="IPR020807">
    <property type="entry name" value="PKS_DH"/>
</dbReference>
<feature type="domain" description="PKS/mFAS DH" evidence="12">
    <location>
        <begin position="172"/>
        <end position="459"/>
    </location>
</feature>
<feature type="domain" description="Carrier" evidence="11">
    <location>
        <begin position="1611"/>
        <end position="1688"/>
    </location>
</feature>
<protein>
    <submittedName>
        <fullName evidence="13">Highly reducing polyketide synthase gloL</fullName>
    </submittedName>
</protein>
<dbReference type="InterPro" id="IPR049900">
    <property type="entry name" value="PKS_mFAS_DH"/>
</dbReference>
<dbReference type="PROSITE" id="PS00012">
    <property type="entry name" value="PHOSPHOPANTETHEINE"/>
    <property type="match status" value="1"/>
</dbReference>
<evidence type="ECO:0000256" key="1">
    <source>
        <dbReference type="ARBA" id="ARBA00022450"/>
    </source>
</evidence>
<dbReference type="InterPro" id="IPR050091">
    <property type="entry name" value="PKS_NRPS_Biosynth_Enz"/>
</dbReference>
<evidence type="ECO:0000256" key="7">
    <source>
        <dbReference type="ARBA" id="ARBA00023268"/>
    </source>
</evidence>
<dbReference type="Pfam" id="PF08659">
    <property type="entry name" value="KR"/>
    <property type="match status" value="1"/>
</dbReference>
<feature type="region of interest" description="Disordered" evidence="10">
    <location>
        <begin position="512"/>
        <end position="552"/>
    </location>
</feature>
<dbReference type="PROSITE" id="PS50075">
    <property type="entry name" value="CARRIER"/>
    <property type="match status" value="1"/>
</dbReference>
<feature type="active site" description="Proton donor; for dehydratase activity" evidence="9">
    <location>
        <position position="375"/>
    </location>
</feature>
<dbReference type="PANTHER" id="PTHR43775:SF49">
    <property type="entry name" value="SYNTHASE, PUTATIVE (JCVI)-RELATED"/>
    <property type="match status" value="1"/>
</dbReference>
<dbReference type="SUPFAM" id="SSF50129">
    <property type="entry name" value="GroES-like"/>
    <property type="match status" value="1"/>
</dbReference>
<dbReference type="InterPro" id="IPR011032">
    <property type="entry name" value="GroES-like_sf"/>
</dbReference>
<dbReference type="InterPro" id="IPR042104">
    <property type="entry name" value="PKS_dehydratase_sf"/>
</dbReference>
<dbReference type="RefSeq" id="XP_049132767.1">
    <property type="nucleotide sequence ID" value="XM_049276810.1"/>
</dbReference>
<dbReference type="Pfam" id="PF08240">
    <property type="entry name" value="ADH_N"/>
    <property type="match status" value="1"/>
</dbReference>
<keyword evidence="6" id="KW-0560">Oxidoreductase</keyword>
<dbReference type="InterPro" id="IPR013968">
    <property type="entry name" value="PKS_KR"/>
</dbReference>
<feature type="compositionally biased region" description="Basic and acidic residues" evidence="10">
    <location>
        <begin position="512"/>
        <end position="523"/>
    </location>
</feature>
<dbReference type="InterPro" id="IPR016035">
    <property type="entry name" value="Acyl_Trfase/lysoPLipase"/>
</dbReference>
<dbReference type="InterPro" id="IPR013154">
    <property type="entry name" value="ADH-like_N"/>
</dbReference>
<feature type="active site" description="Proton acceptor; for dehydratase activity" evidence="9">
    <location>
        <position position="204"/>
    </location>
</feature>
<reference evidence="13 14" key="1">
    <citation type="submission" date="2022-03" db="EMBL/GenBank/DDBJ databases">
        <title>Genome data of Colletotrichum spp.</title>
        <authorList>
            <person name="Utami Y.D."/>
            <person name="Hiruma K."/>
        </authorList>
    </citation>
    <scope>NUCLEOTIDE SEQUENCE [LARGE SCALE GENOMIC DNA]</scope>
    <source>
        <strain evidence="13 14">MAFF 239500</strain>
    </source>
</reference>
<keyword evidence="14" id="KW-1185">Reference proteome</keyword>
<dbReference type="InterPro" id="IPR006162">
    <property type="entry name" value="Ppantetheine_attach_site"/>
</dbReference>
<dbReference type="SUPFAM" id="SSF52151">
    <property type="entry name" value="FabD/lysophospholipase-like"/>
    <property type="match status" value="1"/>
</dbReference>
<dbReference type="InterPro" id="IPR020843">
    <property type="entry name" value="ER"/>
</dbReference>
<dbReference type="GO" id="GO:0006633">
    <property type="term" value="P:fatty acid biosynthetic process"/>
    <property type="evidence" value="ECO:0007669"/>
    <property type="project" value="TreeGrafter"/>
</dbReference>
<evidence type="ECO:0000256" key="6">
    <source>
        <dbReference type="ARBA" id="ARBA00023002"/>
    </source>
</evidence>
<dbReference type="InterPro" id="IPR049552">
    <property type="entry name" value="PKS_DH_N"/>
</dbReference>
<feature type="region of interest" description="C-terminal hotdog fold" evidence="9">
    <location>
        <begin position="311"/>
        <end position="459"/>
    </location>
</feature>
<dbReference type="InterPro" id="IPR001227">
    <property type="entry name" value="Ac_transferase_dom_sf"/>
</dbReference>
<dbReference type="PROSITE" id="PS52019">
    <property type="entry name" value="PKS_MFAS_DH"/>
    <property type="match status" value="1"/>
</dbReference>
<dbReference type="Pfam" id="PF14765">
    <property type="entry name" value="PS-DH"/>
    <property type="match status" value="1"/>
</dbReference>
<evidence type="ECO:0000313" key="14">
    <source>
        <dbReference type="Proteomes" id="UP001055115"/>
    </source>
</evidence>
<dbReference type="GO" id="GO:0044550">
    <property type="term" value="P:secondary metabolite biosynthetic process"/>
    <property type="evidence" value="ECO:0007669"/>
    <property type="project" value="TreeGrafter"/>
</dbReference>
<keyword evidence="1" id="KW-0596">Phosphopantetheine</keyword>
<keyword evidence="2" id="KW-0597">Phosphoprotein</keyword>
<dbReference type="SMART" id="SM00822">
    <property type="entry name" value="PKS_KR"/>
    <property type="match status" value="1"/>
</dbReference>
<dbReference type="Gene3D" id="3.40.50.150">
    <property type="entry name" value="Vaccinia Virus protein VP39"/>
    <property type="match status" value="1"/>
</dbReference>
<keyword evidence="4" id="KW-0808">Transferase</keyword>
<feature type="region of interest" description="N-terminal hotdog fold" evidence="9">
    <location>
        <begin position="172"/>
        <end position="301"/>
    </location>
</feature>
<keyword evidence="3" id="KW-0489">Methyltransferase</keyword>
<dbReference type="InterPro" id="IPR029063">
    <property type="entry name" value="SAM-dependent_MTases_sf"/>
</dbReference>
<dbReference type="Gene3D" id="1.10.1200.10">
    <property type="entry name" value="ACP-like"/>
    <property type="match status" value="1"/>
</dbReference>
<evidence type="ECO:0000256" key="9">
    <source>
        <dbReference type="PROSITE-ProRule" id="PRU01363"/>
    </source>
</evidence>
<dbReference type="SMART" id="SM00829">
    <property type="entry name" value="PKS_ER"/>
    <property type="match status" value="1"/>
</dbReference>
<feature type="compositionally biased region" description="Basic and acidic residues" evidence="10">
    <location>
        <begin position="531"/>
        <end position="552"/>
    </location>
</feature>
<dbReference type="InterPro" id="IPR036736">
    <property type="entry name" value="ACP-like_sf"/>
</dbReference>
<dbReference type="Gene3D" id="3.90.180.10">
    <property type="entry name" value="Medium-chain alcohol dehydrogenases, catalytic domain"/>
    <property type="match status" value="1"/>
</dbReference>
<dbReference type="SMART" id="SM00823">
    <property type="entry name" value="PKS_PP"/>
    <property type="match status" value="1"/>
</dbReference>
<evidence type="ECO:0000256" key="2">
    <source>
        <dbReference type="ARBA" id="ARBA00022553"/>
    </source>
</evidence>
<dbReference type="InterPro" id="IPR009081">
    <property type="entry name" value="PP-bd_ACP"/>
</dbReference>
<dbReference type="GO" id="GO:0008168">
    <property type="term" value="F:methyltransferase activity"/>
    <property type="evidence" value="ECO:0007669"/>
    <property type="project" value="UniProtKB-KW"/>
</dbReference>
<dbReference type="GO" id="GO:0016491">
    <property type="term" value="F:oxidoreductase activity"/>
    <property type="evidence" value="ECO:0007669"/>
    <property type="project" value="UniProtKB-KW"/>
</dbReference>
<keyword evidence="8" id="KW-0012">Acyltransferase</keyword>
<gene>
    <name evidence="13" type="ORF">ColSpa_10598</name>
</gene>
<dbReference type="GO" id="GO:0004312">
    <property type="term" value="F:fatty acid synthase activity"/>
    <property type="evidence" value="ECO:0007669"/>
    <property type="project" value="TreeGrafter"/>
</dbReference>
<evidence type="ECO:0000256" key="3">
    <source>
        <dbReference type="ARBA" id="ARBA00022603"/>
    </source>
</evidence>
<dbReference type="Pfam" id="PF00550">
    <property type="entry name" value="PP-binding"/>
    <property type="match status" value="1"/>
</dbReference>
<organism evidence="13 14">
    <name type="scientific">Colletotrichum spaethianum</name>
    <dbReference type="NCBI Taxonomy" id="700344"/>
    <lineage>
        <taxon>Eukaryota</taxon>
        <taxon>Fungi</taxon>
        <taxon>Dikarya</taxon>
        <taxon>Ascomycota</taxon>
        <taxon>Pezizomycotina</taxon>
        <taxon>Sordariomycetes</taxon>
        <taxon>Hypocreomycetidae</taxon>
        <taxon>Glomerellales</taxon>
        <taxon>Glomerellaceae</taxon>
        <taxon>Colletotrichum</taxon>
        <taxon>Colletotrichum spaethianum species complex</taxon>
    </lineage>
</organism>
<dbReference type="GeneID" id="73331400"/>
<dbReference type="Gene3D" id="3.40.366.10">
    <property type="entry name" value="Malonyl-Coenzyme A Acyl Carrier Protein, domain 2"/>
    <property type="match status" value="1"/>
</dbReference>
<proteinExistence type="predicted"/>
<evidence type="ECO:0000256" key="5">
    <source>
        <dbReference type="ARBA" id="ARBA00022857"/>
    </source>
</evidence>
<evidence type="ECO:0000259" key="11">
    <source>
        <dbReference type="PROSITE" id="PS50075"/>
    </source>
</evidence>
<dbReference type="InterPro" id="IPR020806">
    <property type="entry name" value="PKS_PP-bd"/>
</dbReference>
<dbReference type="InterPro" id="IPR036291">
    <property type="entry name" value="NAD(P)-bd_dom_sf"/>
</dbReference>
<dbReference type="GO" id="GO:0031177">
    <property type="term" value="F:phosphopantetheine binding"/>
    <property type="evidence" value="ECO:0007669"/>
    <property type="project" value="InterPro"/>
</dbReference>
<name>A0AA37URB1_9PEZI</name>
<dbReference type="EMBL" id="BQXU01000037">
    <property type="protein sequence ID" value="GKT50417.1"/>
    <property type="molecule type" value="Genomic_DNA"/>
</dbReference>
<dbReference type="PANTHER" id="PTHR43775">
    <property type="entry name" value="FATTY ACID SYNTHASE"/>
    <property type="match status" value="1"/>
</dbReference>